<keyword evidence="7" id="KW-1185">Reference proteome</keyword>
<reference evidence="6 7" key="1">
    <citation type="submission" date="2018-11" db="EMBL/GenBank/DDBJ databases">
        <title>Erythrobacter spongiae sp. nov., isolated from a marine sponge.</title>
        <authorList>
            <person name="Zhuang L."/>
            <person name="Luo L."/>
        </authorList>
    </citation>
    <scope>NUCLEOTIDE SEQUENCE [LARGE SCALE GENOMIC DNA]</scope>
    <source>
        <strain evidence="6 7">HN-E23</strain>
    </source>
</reference>
<evidence type="ECO:0000313" key="7">
    <source>
        <dbReference type="Proteomes" id="UP000275232"/>
    </source>
</evidence>
<accession>A0A3N5D9E4</accession>
<dbReference type="Pfam" id="PF13354">
    <property type="entry name" value="Beta-lactamase2"/>
    <property type="match status" value="1"/>
</dbReference>
<dbReference type="RefSeq" id="WP_123879493.1">
    <property type="nucleotide sequence ID" value="NZ_RPFZ01000001.1"/>
</dbReference>
<comment type="similarity">
    <text evidence="2">Belongs to the class-A beta-lactamase family.</text>
</comment>
<dbReference type="PRINTS" id="PR00118">
    <property type="entry name" value="BLACTAMASEA"/>
</dbReference>
<dbReference type="Gene3D" id="3.40.710.10">
    <property type="entry name" value="DD-peptidase/beta-lactamase superfamily"/>
    <property type="match status" value="1"/>
</dbReference>
<dbReference type="EMBL" id="RPFZ01000001">
    <property type="protein sequence ID" value="RPF71238.1"/>
    <property type="molecule type" value="Genomic_DNA"/>
</dbReference>
<evidence type="ECO:0000256" key="3">
    <source>
        <dbReference type="ARBA" id="ARBA00012865"/>
    </source>
</evidence>
<name>A0A3N5D9E4_9SPHN</name>
<keyword evidence="6" id="KW-0378">Hydrolase</keyword>
<comment type="caution">
    <text evidence="6">The sequence shown here is derived from an EMBL/GenBank/DDBJ whole genome shotgun (WGS) entry which is preliminary data.</text>
</comment>
<feature type="signal peptide" evidence="4">
    <location>
        <begin position="1"/>
        <end position="27"/>
    </location>
</feature>
<organism evidence="6 7">
    <name type="scientific">Aurantiacibacter spongiae</name>
    <dbReference type="NCBI Taxonomy" id="2488860"/>
    <lineage>
        <taxon>Bacteria</taxon>
        <taxon>Pseudomonadati</taxon>
        <taxon>Pseudomonadota</taxon>
        <taxon>Alphaproteobacteria</taxon>
        <taxon>Sphingomonadales</taxon>
        <taxon>Erythrobacteraceae</taxon>
        <taxon>Aurantiacibacter</taxon>
    </lineage>
</organism>
<protein>
    <recommendedName>
        <fullName evidence="3">beta-lactamase</fullName>
        <ecNumber evidence="3">3.5.2.6</ecNumber>
    </recommendedName>
</protein>
<dbReference type="GO" id="GO:0030655">
    <property type="term" value="P:beta-lactam antibiotic catabolic process"/>
    <property type="evidence" value="ECO:0007669"/>
    <property type="project" value="InterPro"/>
</dbReference>
<dbReference type="PANTHER" id="PTHR35333:SF3">
    <property type="entry name" value="BETA-LACTAMASE-TYPE TRANSPEPTIDASE FOLD CONTAINING PROTEIN"/>
    <property type="match status" value="1"/>
</dbReference>
<feature type="domain" description="Beta-lactamase class A catalytic" evidence="5">
    <location>
        <begin position="78"/>
        <end position="303"/>
    </location>
</feature>
<dbReference type="OrthoDB" id="9784149at2"/>
<dbReference type="InterPro" id="IPR000871">
    <property type="entry name" value="Beta-lactam_class-A"/>
</dbReference>
<dbReference type="AlphaFoldDB" id="A0A3N5D9E4"/>
<dbReference type="GO" id="GO:0046677">
    <property type="term" value="P:response to antibiotic"/>
    <property type="evidence" value="ECO:0007669"/>
    <property type="project" value="InterPro"/>
</dbReference>
<dbReference type="SUPFAM" id="SSF56601">
    <property type="entry name" value="beta-lactamase/transpeptidase-like"/>
    <property type="match status" value="1"/>
</dbReference>
<evidence type="ECO:0000259" key="5">
    <source>
        <dbReference type="Pfam" id="PF13354"/>
    </source>
</evidence>
<comment type="catalytic activity">
    <reaction evidence="1">
        <text>a beta-lactam + H2O = a substituted beta-amino acid</text>
        <dbReference type="Rhea" id="RHEA:20401"/>
        <dbReference type="ChEBI" id="CHEBI:15377"/>
        <dbReference type="ChEBI" id="CHEBI:35627"/>
        <dbReference type="ChEBI" id="CHEBI:140347"/>
        <dbReference type="EC" id="3.5.2.6"/>
    </reaction>
</comment>
<gene>
    <name evidence="6" type="ORF">EG799_06165</name>
</gene>
<dbReference type="Proteomes" id="UP000275232">
    <property type="component" value="Unassembled WGS sequence"/>
</dbReference>
<dbReference type="EC" id="3.5.2.6" evidence="3"/>
<dbReference type="GO" id="GO:0008800">
    <property type="term" value="F:beta-lactamase activity"/>
    <property type="evidence" value="ECO:0007669"/>
    <property type="project" value="UniProtKB-EC"/>
</dbReference>
<proteinExistence type="inferred from homology"/>
<dbReference type="InterPro" id="IPR045155">
    <property type="entry name" value="Beta-lactam_cat"/>
</dbReference>
<evidence type="ECO:0000256" key="2">
    <source>
        <dbReference type="ARBA" id="ARBA00009009"/>
    </source>
</evidence>
<dbReference type="PANTHER" id="PTHR35333">
    <property type="entry name" value="BETA-LACTAMASE"/>
    <property type="match status" value="1"/>
</dbReference>
<evidence type="ECO:0000256" key="4">
    <source>
        <dbReference type="SAM" id="SignalP"/>
    </source>
</evidence>
<dbReference type="InterPro" id="IPR012338">
    <property type="entry name" value="Beta-lactam/transpept-like"/>
</dbReference>
<evidence type="ECO:0000256" key="1">
    <source>
        <dbReference type="ARBA" id="ARBA00001526"/>
    </source>
</evidence>
<sequence>MNIKRIGRFIAPLALLVAPFAGAPAQAQTGAQATGFEQSFDSAFGTELREPRDYSPDFQNQLELRIAQLAEGSEGRIGVAAVDLATGQTISILGDQRFPMASTSKIAIAATFMEGVEQGRWSLSSEFPLLWAVRSQPFSTRVAPVREGEYLSARRLIELMLTRSSNQATDALLKAIGGPSAVNDWAHRAGLSEFSLDRDIATLVRDDGEHDPATFIDERDSASPETMVQLLAGLYQGRWLSQASREFIIDTMERCRTGTRRIPAMMPGGVTVAHKTGSLNNTSSDIGILTSPDGRAIALAIYVTGQGSRLARERRIASIARGIYDGYAEAEARRYANAEHNVPAYTQ</sequence>
<keyword evidence="4" id="KW-0732">Signal</keyword>
<evidence type="ECO:0000313" key="6">
    <source>
        <dbReference type="EMBL" id="RPF71238.1"/>
    </source>
</evidence>
<feature type="chain" id="PRO_5018090153" description="beta-lactamase" evidence="4">
    <location>
        <begin position="28"/>
        <end position="347"/>
    </location>
</feature>